<evidence type="ECO:0000256" key="11">
    <source>
        <dbReference type="ARBA" id="ARBA00022777"/>
    </source>
</evidence>
<comment type="pathway">
    <text evidence="5 14">Cofactor biosynthesis; adenosylcobalamin biosynthesis; adenosylcobalamin from cob(II)yrinate a,c-diamide: step 6/7.</text>
</comment>
<protein>
    <recommendedName>
        <fullName evidence="14">Bifunctional adenosylcobalamin biosynthesis protein</fullName>
        <ecNumber evidence="14">2.7.1.156</ecNumber>
        <ecNumber evidence="14">2.7.7.62</ecNumber>
    </recommendedName>
</protein>
<evidence type="ECO:0000256" key="14">
    <source>
        <dbReference type="PIRNR" id="PIRNR006135"/>
    </source>
</evidence>
<keyword evidence="12 14" id="KW-0067">ATP-binding</keyword>
<keyword evidence="18" id="KW-1185">Reference proteome</keyword>
<dbReference type="InterPro" id="IPR003203">
    <property type="entry name" value="CobU/CobP"/>
</dbReference>
<dbReference type="EC" id="2.7.7.62" evidence="14"/>
<evidence type="ECO:0000256" key="4">
    <source>
        <dbReference type="ARBA" id="ARBA00003889"/>
    </source>
</evidence>
<comment type="catalytic activity">
    <reaction evidence="2 14">
        <text>adenosylcob(III)inamide phosphate + GTP + H(+) = adenosylcob(III)inamide-GDP + diphosphate</text>
        <dbReference type="Rhea" id="RHEA:22712"/>
        <dbReference type="ChEBI" id="CHEBI:15378"/>
        <dbReference type="ChEBI" id="CHEBI:33019"/>
        <dbReference type="ChEBI" id="CHEBI:37565"/>
        <dbReference type="ChEBI" id="CHEBI:58502"/>
        <dbReference type="ChEBI" id="CHEBI:60487"/>
        <dbReference type="EC" id="2.7.7.62"/>
    </reaction>
</comment>
<dbReference type="GO" id="GO:0005524">
    <property type="term" value="F:ATP binding"/>
    <property type="evidence" value="ECO:0007669"/>
    <property type="project" value="UniProtKB-UniRule"/>
</dbReference>
<name>A0A1X6YVF1_9RHOB</name>
<evidence type="ECO:0000313" key="17">
    <source>
        <dbReference type="EMBL" id="SLN32018.1"/>
    </source>
</evidence>
<dbReference type="UniPathway" id="UPA00148">
    <property type="reaction ID" value="UER00236"/>
</dbReference>
<evidence type="ECO:0000256" key="3">
    <source>
        <dbReference type="ARBA" id="ARBA00001522"/>
    </source>
</evidence>
<keyword evidence="9 14" id="KW-0808">Transferase</keyword>
<dbReference type="InterPro" id="IPR027417">
    <property type="entry name" value="P-loop_NTPase"/>
</dbReference>
<dbReference type="GO" id="GO:0008820">
    <property type="term" value="F:cobinamide phosphate guanylyltransferase activity"/>
    <property type="evidence" value="ECO:0007669"/>
    <property type="project" value="UniProtKB-UniRule"/>
</dbReference>
<dbReference type="PANTHER" id="PTHR34848">
    <property type="match status" value="1"/>
</dbReference>
<evidence type="ECO:0000256" key="2">
    <source>
        <dbReference type="ARBA" id="ARBA00000711"/>
    </source>
</evidence>
<dbReference type="CDD" id="cd00544">
    <property type="entry name" value="CobU"/>
    <property type="match status" value="1"/>
</dbReference>
<accession>A0A1X6YVF1</accession>
<evidence type="ECO:0000256" key="12">
    <source>
        <dbReference type="ARBA" id="ARBA00022840"/>
    </source>
</evidence>
<sequence>MGARVLDLPELTLILGGAASGKSVFAEGLVVQSGRARVYLATAQSFDDEMRAKVSRHQTMRGEGWRTIEAPLDLVPALAEAHRDEVVLLDCATMWLSNHMLADGDLAKAEAALIRALTDCVAPVVVVSNEVGLSVVPENALARRFREAQGRLNQRLAAEASLVVNVIAGLPQVLKGTLS</sequence>
<evidence type="ECO:0000256" key="15">
    <source>
        <dbReference type="PIRSR" id="PIRSR006135-1"/>
    </source>
</evidence>
<feature type="binding site" evidence="16">
    <location>
        <position position="69"/>
    </location>
    <ligand>
        <name>GTP</name>
        <dbReference type="ChEBI" id="CHEBI:37565"/>
    </ligand>
</feature>
<evidence type="ECO:0000256" key="5">
    <source>
        <dbReference type="ARBA" id="ARBA00004692"/>
    </source>
</evidence>
<dbReference type="SUPFAM" id="SSF52540">
    <property type="entry name" value="P-loop containing nucleoside triphosphate hydrolases"/>
    <property type="match status" value="1"/>
</dbReference>
<dbReference type="GO" id="GO:0009236">
    <property type="term" value="P:cobalamin biosynthetic process"/>
    <property type="evidence" value="ECO:0007669"/>
    <property type="project" value="UniProtKB-UniRule"/>
</dbReference>
<evidence type="ECO:0000256" key="1">
    <source>
        <dbReference type="ARBA" id="ARBA00000312"/>
    </source>
</evidence>
<proteinExistence type="inferred from homology"/>
<dbReference type="GO" id="GO:0043752">
    <property type="term" value="F:adenosylcobinamide kinase activity"/>
    <property type="evidence" value="ECO:0007669"/>
    <property type="project" value="UniProtKB-EC"/>
</dbReference>
<evidence type="ECO:0000256" key="7">
    <source>
        <dbReference type="ARBA" id="ARBA00007490"/>
    </source>
</evidence>
<comment type="similarity">
    <text evidence="7 14">Belongs to the CobU/CobP family.</text>
</comment>
<comment type="catalytic activity">
    <reaction evidence="3">
        <text>adenosylcob(III)inamide + GTP = adenosylcob(III)inamide phosphate + GDP + H(+)</text>
        <dbReference type="Rhea" id="RHEA:15765"/>
        <dbReference type="ChEBI" id="CHEBI:2480"/>
        <dbReference type="ChEBI" id="CHEBI:15378"/>
        <dbReference type="ChEBI" id="CHEBI:37565"/>
        <dbReference type="ChEBI" id="CHEBI:58189"/>
        <dbReference type="ChEBI" id="CHEBI:58502"/>
        <dbReference type="EC" id="2.7.1.156"/>
    </reaction>
</comment>
<evidence type="ECO:0000256" key="10">
    <source>
        <dbReference type="ARBA" id="ARBA00022741"/>
    </source>
</evidence>
<reference evidence="18" key="1">
    <citation type="submission" date="2017-03" db="EMBL/GenBank/DDBJ databases">
        <authorList>
            <person name="Rodrigo-Torres L."/>
            <person name="Arahal R.D."/>
            <person name="Lucena T."/>
        </authorList>
    </citation>
    <scope>NUCLEOTIDE SEQUENCE [LARGE SCALE GENOMIC DNA]</scope>
    <source>
        <strain evidence="18">CECT 8370</strain>
    </source>
</reference>
<organism evidence="17 18">
    <name type="scientific">Roseovarius gaetbuli</name>
    <dbReference type="NCBI Taxonomy" id="1356575"/>
    <lineage>
        <taxon>Bacteria</taxon>
        <taxon>Pseudomonadati</taxon>
        <taxon>Pseudomonadota</taxon>
        <taxon>Alphaproteobacteria</taxon>
        <taxon>Rhodobacterales</taxon>
        <taxon>Roseobacteraceae</taxon>
        <taxon>Roseovarius</taxon>
    </lineage>
</organism>
<evidence type="ECO:0000313" key="18">
    <source>
        <dbReference type="Proteomes" id="UP000194012"/>
    </source>
</evidence>
<dbReference type="EMBL" id="FWFJ01000008">
    <property type="protein sequence ID" value="SLN32018.1"/>
    <property type="molecule type" value="Genomic_DNA"/>
</dbReference>
<evidence type="ECO:0000256" key="9">
    <source>
        <dbReference type="ARBA" id="ARBA00022679"/>
    </source>
</evidence>
<keyword evidence="10 14" id="KW-0547">Nucleotide-binding</keyword>
<dbReference type="PIRSF" id="PIRSF006135">
    <property type="entry name" value="CobU"/>
    <property type="match status" value="1"/>
</dbReference>
<feature type="binding site" evidence="16">
    <location>
        <begin position="41"/>
        <end position="43"/>
    </location>
    <ligand>
        <name>GTP</name>
        <dbReference type="ChEBI" id="CHEBI:37565"/>
    </ligand>
</feature>
<comment type="catalytic activity">
    <reaction evidence="1 14">
        <text>adenosylcob(III)inamide + ATP = adenosylcob(III)inamide phosphate + ADP + H(+)</text>
        <dbReference type="Rhea" id="RHEA:15769"/>
        <dbReference type="ChEBI" id="CHEBI:2480"/>
        <dbReference type="ChEBI" id="CHEBI:15378"/>
        <dbReference type="ChEBI" id="CHEBI:30616"/>
        <dbReference type="ChEBI" id="CHEBI:58502"/>
        <dbReference type="ChEBI" id="CHEBI:456216"/>
        <dbReference type="EC" id="2.7.1.156"/>
    </reaction>
</comment>
<keyword evidence="13 14" id="KW-0342">GTP-binding</keyword>
<keyword evidence="8 14" id="KW-0169">Cobalamin biosynthesis</keyword>
<feature type="active site" description="GMP-histidine intermediate" evidence="15">
    <location>
        <position position="57"/>
    </location>
</feature>
<dbReference type="Proteomes" id="UP000194012">
    <property type="component" value="Unassembled WGS sequence"/>
</dbReference>
<evidence type="ECO:0000256" key="13">
    <source>
        <dbReference type="ARBA" id="ARBA00023134"/>
    </source>
</evidence>
<feature type="binding site" evidence="16">
    <location>
        <begin position="16"/>
        <end position="23"/>
    </location>
    <ligand>
        <name>GTP</name>
        <dbReference type="ChEBI" id="CHEBI:37565"/>
    </ligand>
</feature>
<comment type="function">
    <text evidence="4 14">Catalyzes ATP-dependent phosphorylation of adenosylcobinamide and addition of GMP to adenosylcobinamide phosphate.</text>
</comment>
<dbReference type="Pfam" id="PF02283">
    <property type="entry name" value="CobU"/>
    <property type="match status" value="1"/>
</dbReference>
<evidence type="ECO:0000256" key="6">
    <source>
        <dbReference type="ARBA" id="ARBA00005159"/>
    </source>
</evidence>
<dbReference type="PANTHER" id="PTHR34848:SF1">
    <property type="entry name" value="BIFUNCTIONAL ADENOSYLCOBALAMIN BIOSYNTHESIS PROTEIN COBU"/>
    <property type="match status" value="1"/>
</dbReference>
<keyword evidence="11 14" id="KW-0418">Kinase</keyword>
<dbReference type="NCBIfam" id="NF004469">
    <property type="entry name" value="PRK05800.1"/>
    <property type="match status" value="1"/>
</dbReference>
<evidence type="ECO:0000256" key="16">
    <source>
        <dbReference type="PIRSR" id="PIRSR006135-2"/>
    </source>
</evidence>
<evidence type="ECO:0000256" key="8">
    <source>
        <dbReference type="ARBA" id="ARBA00022573"/>
    </source>
</evidence>
<comment type="pathway">
    <text evidence="6 14">Cofactor biosynthesis; adenosylcobalamin biosynthesis; adenosylcobalamin from cob(II)yrinate a,c-diamide: step 5/7.</text>
</comment>
<gene>
    <name evidence="17" type="primary">cobP</name>
    <name evidence="17" type="ORF">ROG8370_01287</name>
</gene>
<dbReference type="Gene3D" id="3.40.50.300">
    <property type="entry name" value="P-loop containing nucleotide triphosphate hydrolases"/>
    <property type="match status" value="1"/>
</dbReference>
<dbReference type="EC" id="2.7.1.156" evidence="14"/>
<dbReference type="GO" id="GO:0005525">
    <property type="term" value="F:GTP binding"/>
    <property type="evidence" value="ECO:0007669"/>
    <property type="project" value="UniProtKB-UniRule"/>
</dbReference>
<dbReference type="AlphaFoldDB" id="A0A1X6YVF1"/>
<feature type="binding site" evidence="16">
    <location>
        <position position="90"/>
    </location>
    <ligand>
        <name>GTP</name>
        <dbReference type="ChEBI" id="CHEBI:37565"/>
    </ligand>
</feature>